<dbReference type="Pfam" id="PF19446">
    <property type="entry name" value="DUF5984"/>
    <property type="match status" value="1"/>
</dbReference>
<evidence type="ECO:0000313" key="2">
    <source>
        <dbReference type="Proteomes" id="UP000651057"/>
    </source>
</evidence>
<sequence>MINFKLKKIEDVRPSGSGENARMSWFWLTDADLWLSFKGTNIYEYTKEALEYFGDKPSPYNHYPLVRFIEDFTHIFIEINESIPEELYKLTKDLSTFKKDAQKWLDIYETDENEYSDFYFEEYDNLISWTYKRTFDSGHLIGGPHLSFYRNDNKIRIVWDVSHKLDNGVDLWTAKDGFVELDFPDFIEMVKDFGIRFFKEMDKQVELAVQKDWKTVQIDKKRLLEEHKEREEEFKNQLSLLKQEMNNKTDWSLVTDLYSRMKNEIKTKA</sequence>
<dbReference type="InterPro" id="IPR046026">
    <property type="entry name" value="DUF5984"/>
</dbReference>
<organism evidence="1 2">
    <name type="scientific">Aquimarina mytili</name>
    <dbReference type="NCBI Taxonomy" id="874423"/>
    <lineage>
        <taxon>Bacteria</taxon>
        <taxon>Pseudomonadati</taxon>
        <taxon>Bacteroidota</taxon>
        <taxon>Flavobacteriia</taxon>
        <taxon>Flavobacteriales</taxon>
        <taxon>Flavobacteriaceae</taxon>
        <taxon>Aquimarina</taxon>
    </lineage>
</organism>
<gene>
    <name evidence="1" type="ORF">JJQ60_20365</name>
</gene>
<dbReference type="AlphaFoldDB" id="A0A936ZX26"/>
<comment type="caution">
    <text evidence="1">The sequence shown here is derived from an EMBL/GenBank/DDBJ whole genome shotgun (WGS) entry which is preliminary data.</text>
</comment>
<keyword evidence="2" id="KW-1185">Reference proteome</keyword>
<proteinExistence type="predicted"/>
<accession>A0A936ZX26</accession>
<dbReference type="RefSeq" id="WP_201924358.1">
    <property type="nucleotide sequence ID" value="NZ_BAABAX010000011.1"/>
</dbReference>
<dbReference type="EMBL" id="JAERQJ010000013">
    <property type="protein sequence ID" value="MBL0685897.1"/>
    <property type="molecule type" value="Genomic_DNA"/>
</dbReference>
<protein>
    <submittedName>
        <fullName evidence="1">Uncharacterized protein</fullName>
    </submittedName>
</protein>
<reference evidence="1" key="1">
    <citation type="submission" date="2021-01" db="EMBL/GenBank/DDBJ databases">
        <authorList>
            <person name="Zhong Y.L."/>
        </authorList>
    </citation>
    <scope>NUCLEOTIDE SEQUENCE</scope>
    <source>
        <strain evidence="1">KCTC 23302</strain>
    </source>
</reference>
<dbReference type="Proteomes" id="UP000651057">
    <property type="component" value="Unassembled WGS sequence"/>
</dbReference>
<evidence type="ECO:0000313" key="1">
    <source>
        <dbReference type="EMBL" id="MBL0685897.1"/>
    </source>
</evidence>
<name>A0A936ZX26_9FLAO</name>